<name>A0A0F9LCS7_9ZZZZ</name>
<comment type="caution">
    <text evidence="1">The sequence shown here is derived from an EMBL/GenBank/DDBJ whole genome shotgun (WGS) entry which is preliminary data.</text>
</comment>
<organism evidence="1">
    <name type="scientific">marine sediment metagenome</name>
    <dbReference type="NCBI Taxonomy" id="412755"/>
    <lineage>
        <taxon>unclassified sequences</taxon>
        <taxon>metagenomes</taxon>
        <taxon>ecological metagenomes</taxon>
    </lineage>
</organism>
<protein>
    <recommendedName>
        <fullName evidence="2">TIR domain-containing protein</fullName>
    </recommendedName>
</protein>
<evidence type="ECO:0008006" key="2">
    <source>
        <dbReference type="Google" id="ProtNLM"/>
    </source>
</evidence>
<dbReference type="Gene3D" id="3.40.50.10140">
    <property type="entry name" value="Toll/interleukin-1 receptor homology (TIR) domain"/>
    <property type="match status" value="1"/>
</dbReference>
<gene>
    <name evidence="1" type="ORF">LCGC14_1216140</name>
</gene>
<accession>A0A0F9LCS7</accession>
<dbReference type="EMBL" id="LAZR01006361">
    <property type="protein sequence ID" value="KKM92669.1"/>
    <property type="molecule type" value="Genomic_DNA"/>
</dbReference>
<evidence type="ECO:0000313" key="1">
    <source>
        <dbReference type="EMBL" id="KKM92669.1"/>
    </source>
</evidence>
<dbReference type="AlphaFoldDB" id="A0A0F9LCS7"/>
<reference evidence="1" key="1">
    <citation type="journal article" date="2015" name="Nature">
        <title>Complex archaea that bridge the gap between prokaryotes and eukaryotes.</title>
        <authorList>
            <person name="Spang A."/>
            <person name="Saw J.H."/>
            <person name="Jorgensen S.L."/>
            <person name="Zaremba-Niedzwiedzka K."/>
            <person name="Martijn J."/>
            <person name="Lind A.E."/>
            <person name="van Eijk R."/>
            <person name="Schleper C."/>
            <person name="Guy L."/>
            <person name="Ettema T.J."/>
        </authorList>
    </citation>
    <scope>NUCLEOTIDE SEQUENCE</scope>
</reference>
<proteinExistence type="predicted"/>
<dbReference type="InterPro" id="IPR035897">
    <property type="entry name" value="Toll_tir_struct_dom_sf"/>
</dbReference>
<sequence length="343" mass="38337">MPENGKDKPQVIEQKPVQSSSPLIFISHDSRDADLAEAFSELLGSVSSGMLESFRSSDKKGTEGIEFGDDWYKRVMLKLGDASDVVCLLTQRSLERPWILYEAGVAKGASDTPVFGIALGVPLRSVSTGPFYRFENCDDTEADLMKLVRQLTSRVPKLKPHDNVVKSQVETFKARADEILSGLAEPGTEAEEETPSGGTPKLLEELKVMFRDLPSRVEEQLAETVGVSRRRKGRRVSPRMLDELFREYMPSPIAIVIFASVVREDAPWLCEVAMEAFRTLTSGTQKAVEQILQSVNMLPKFASGRSFEEFGLVYSEESHMLAMEGPRILEHMVMRCLDERKRG</sequence>